<evidence type="ECO:0000313" key="1">
    <source>
        <dbReference type="EMBL" id="PRX48908.1"/>
    </source>
</evidence>
<feature type="non-terminal residue" evidence="1">
    <location>
        <position position="34"/>
    </location>
</feature>
<sequence>MIRSDARREFTRIIDGLYDNGYLAEAFGKECVDD</sequence>
<keyword evidence="2" id="KW-1185">Reference proteome</keyword>
<dbReference type="EMBL" id="PVNG01000039">
    <property type="protein sequence ID" value="PRX48908.1"/>
    <property type="molecule type" value="Genomic_DNA"/>
</dbReference>
<dbReference type="Proteomes" id="UP000238312">
    <property type="component" value="Unassembled WGS sequence"/>
</dbReference>
<evidence type="ECO:0000313" key="2">
    <source>
        <dbReference type="Proteomes" id="UP000238312"/>
    </source>
</evidence>
<gene>
    <name evidence="1" type="ORF">B0I32_1391</name>
</gene>
<name>A0A2T0LXR3_9ACTN</name>
<accession>A0A2T0LXR3</accession>
<comment type="caution">
    <text evidence="1">The sequence shown here is derived from an EMBL/GenBank/DDBJ whole genome shotgun (WGS) entry which is preliminary data.</text>
</comment>
<dbReference type="AlphaFoldDB" id="A0A2T0LXR3"/>
<protein>
    <submittedName>
        <fullName evidence="1">Uncharacterized protein</fullName>
    </submittedName>
</protein>
<proteinExistence type="predicted"/>
<reference evidence="1 2" key="1">
    <citation type="submission" date="2018-03" db="EMBL/GenBank/DDBJ databases">
        <title>Genomic Encyclopedia of Type Strains, Phase III (KMG-III): the genomes of soil and plant-associated and newly described type strains.</title>
        <authorList>
            <person name="Whitman W."/>
        </authorList>
    </citation>
    <scope>NUCLEOTIDE SEQUENCE [LARGE SCALE GENOMIC DNA]</scope>
    <source>
        <strain evidence="1 2">CGMCC 4.7104</strain>
    </source>
</reference>
<organism evidence="1 2">
    <name type="scientific">Nonomuraea fuscirosea</name>
    <dbReference type="NCBI Taxonomy" id="1291556"/>
    <lineage>
        <taxon>Bacteria</taxon>
        <taxon>Bacillati</taxon>
        <taxon>Actinomycetota</taxon>
        <taxon>Actinomycetes</taxon>
        <taxon>Streptosporangiales</taxon>
        <taxon>Streptosporangiaceae</taxon>
        <taxon>Nonomuraea</taxon>
    </lineage>
</organism>